<keyword evidence="8" id="KW-1185">Reference proteome</keyword>
<dbReference type="AlphaFoldDB" id="A0A7K0FLS4"/>
<evidence type="ECO:0000313" key="8">
    <source>
        <dbReference type="Proteomes" id="UP000462931"/>
    </source>
</evidence>
<keyword evidence="2" id="KW-0479">Metal-binding</keyword>
<dbReference type="Proteomes" id="UP000462931">
    <property type="component" value="Unassembled WGS sequence"/>
</dbReference>
<feature type="transmembrane region" description="Helical" evidence="6">
    <location>
        <begin position="21"/>
        <end position="42"/>
    </location>
</feature>
<evidence type="ECO:0000256" key="2">
    <source>
        <dbReference type="ARBA" id="ARBA00022723"/>
    </source>
</evidence>
<dbReference type="PANTHER" id="PTHR43498:SF1">
    <property type="entry name" value="COB--COM HETERODISULFIDE REDUCTASE IRON-SULFUR SUBUNIT A"/>
    <property type="match status" value="1"/>
</dbReference>
<dbReference type="Pfam" id="PF12831">
    <property type="entry name" value="FAD_oxidored"/>
    <property type="match status" value="1"/>
</dbReference>
<evidence type="ECO:0000256" key="5">
    <source>
        <dbReference type="ARBA" id="ARBA00023014"/>
    </source>
</evidence>
<dbReference type="Gene3D" id="3.50.50.60">
    <property type="entry name" value="FAD/NAD(P)-binding domain"/>
    <property type="match status" value="1"/>
</dbReference>
<accession>A0A7K0FLS4</accession>
<dbReference type="InterPro" id="IPR039650">
    <property type="entry name" value="HdrA-like"/>
</dbReference>
<keyword evidence="4" id="KW-0408">Iron</keyword>
<dbReference type="EMBL" id="WKJI01000002">
    <property type="protein sequence ID" value="MRX46926.1"/>
    <property type="molecule type" value="Genomic_DNA"/>
</dbReference>
<keyword evidence="6" id="KW-0472">Membrane</keyword>
<dbReference type="SUPFAM" id="SSF51905">
    <property type="entry name" value="FAD/NAD(P)-binding domain"/>
    <property type="match status" value="1"/>
</dbReference>
<organism evidence="7 8">
    <name type="scientific">Pedobacter puniceum</name>
    <dbReference type="NCBI Taxonomy" id="2666136"/>
    <lineage>
        <taxon>Bacteria</taxon>
        <taxon>Pseudomonadati</taxon>
        <taxon>Bacteroidota</taxon>
        <taxon>Sphingobacteriia</taxon>
        <taxon>Sphingobacteriales</taxon>
        <taxon>Sphingobacteriaceae</taxon>
        <taxon>Pedobacter</taxon>
    </lineage>
</organism>
<dbReference type="PANTHER" id="PTHR43498">
    <property type="entry name" value="FERREDOXIN:COB-COM HETERODISULFIDE REDUCTASE SUBUNIT A"/>
    <property type="match status" value="1"/>
</dbReference>
<keyword evidence="6" id="KW-1133">Transmembrane helix</keyword>
<name>A0A7K0FLS4_9SPHI</name>
<dbReference type="GO" id="GO:0046872">
    <property type="term" value="F:metal ion binding"/>
    <property type="evidence" value="ECO:0007669"/>
    <property type="project" value="UniProtKB-KW"/>
</dbReference>
<evidence type="ECO:0000256" key="3">
    <source>
        <dbReference type="ARBA" id="ARBA00023002"/>
    </source>
</evidence>
<evidence type="ECO:0000256" key="6">
    <source>
        <dbReference type="SAM" id="Phobius"/>
    </source>
</evidence>
<keyword evidence="5" id="KW-0411">Iron-sulfur</keyword>
<dbReference type="RefSeq" id="WP_154287008.1">
    <property type="nucleotide sequence ID" value="NZ_WKJI01000002.1"/>
</dbReference>
<evidence type="ECO:0000313" key="7">
    <source>
        <dbReference type="EMBL" id="MRX46926.1"/>
    </source>
</evidence>
<dbReference type="GO" id="GO:0016491">
    <property type="term" value="F:oxidoreductase activity"/>
    <property type="evidence" value="ECO:0007669"/>
    <property type="project" value="UniProtKB-KW"/>
</dbReference>
<sequence length="762" mass="85891">MIKDYIPEKRVLKNVELQADLVVIGGGLAGVCCAVTAARLGVKVILVQDRPILGGNCSSEVRLWVLGATSHMGNNNRWAREGGLLDEIMLENAYRNPEGNPLIFDTILLEKVVIENNITLLLNTAVYDLEKSDIDTIESVTAFCSQNSTTYKLYAPLFTDASGDGIAGFLAGAAFRIGAESKEEFGEKFAPDKSYGELLGHSIYFYSKDVGRKVKFVPPSYALTDIKQIPRYKKINTKDYGCRLWWIEYGGRLDTIHETEKIKWELWKVVYGVWDYIKNSGEFPEAETMTLEWVGTIPGKRESRRFEGDYILKQQDIIEQSIFEDTVAFGGWSIDLHPADGVYSEKPGCNQWHSKGIFGIPYRCYFSRNINNLFLAGRIISASHVAFGSTRVMATNAHGAQAVAVAAYIAKKYQVNPREVGQKYLFELQEELLKIGQHLPHQKLKDKNNLVHQALVISASSTLSLSEIPASGVFTDLKNGVAQMLPFHKGQLPTIEIEVNALEDTSLIIELRKSSKIYNHTPDVSISSITYQLVAGKQNISIVFDKEWEEDAYGFILFHQNPLVHLPLSNQRITGILSVFNKINPAVSNYGKQTPTEDIGVDTFEFWCPERRPAGKNLAMKFGKPIQMFKINNLLNGIQRPVSTPNAWVAAFSDKKPSLKLEWKSPIMIKEIQLSFDTDFDHPLENVLMHNPEEVMPFCIKNYKVFDDEDKLIYQKKGNYLTLNTIKLDQPLNTKSIRFELEHPSDDVPAALFEIRCYTANT</sequence>
<protein>
    <submittedName>
        <fullName evidence="7">FAD-dependent oxidoreductase</fullName>
    </submittedName>
</protein>
<evidence type="ECO:0000256" key="1">
    <source>
        <dbReference type="ARBA" id="ARBA00022485"/>
    </source>
</evidence>
<gene>
    <name evidence="7" type="ORF">GJJ64_07000</name>
</gene>
<proteinExistence type="predicted"/>
<keyword evidence="6" id="KW-0812">Transmembrane</keyword>
<dbReference type="GO" id="GO:0051539">
    <property type="term" value="F:4 iron, 4 sulfur cluster binding"/>
    <property type="evidence" value="ECO:0007669"/>
    <property type="project" value="UniProtKB-KW"/>
</dbReference>
<dbReference type="InterPro" id="IPR036188">
    <property type="entry name" value="FAD/NAD-bd_sf"/>
</dbReference>
<comment type="caution">
    <text evidence="7">The sequence shown here is derived from an EMBL/GenBank/DDBJ whole genome shotgun (WGS) entry which is preliminary data.</text>
</comment>
<keyword evidence="1" id="KW-0004">4Fe-4S</keyword>
<reference evidence="7 8" key="1">
    <citation type="submission" date="2019-11" db="EMBL/GenBank/DDBJ databases">
        <authorList>
            <person name="Cheng Q."/>
            <person name="Yang Z."/>
        </authorList>
    </citation>
    <scope>NUCLEOTIDE SEQUENCE [LARGE SCALE GENOMIC DNA]</scope>
    <source>
        <strain evidence="7 8">HX-22-1</strain>
    </source>
</reference>
<keyword evidence="3" id="KW-0560">Oxidoreductase</keyword>
<evidence type="ECO:0000256" key="4">
    <source>
        <dbReference type="ARBA" id="ARBA00023004"/>
    </source>
</evidence>